<dbReference type="PANTHER" id="PTHR33053">
    <property type="entry name" value="PROTEIN, PUTATIVE-RELATED"/>
    <property type="match status" value="1"/>
</dbReference>
<dbReference type="RefSeq" id="XP_024874430.1">
    <property type="nucleotide sequence ID" value="XM_025018662.1"/>
</dbReference>
<evidence type="ECO:0000313" key="3">
    <source>
        <dbReference type="RefSeq" id="XP_024874431.1"/>
    </source>
</evidence>
<name>A0A6J1Q0D1_9HYME</name>
<gene>
    <name evidence="2 3" type="primary">LOC112456256</name>
</gene>
<protein>
    <submittedName>
        <fullName evidence="2 3">Uncharacterized protein LOC112456256 isoform X1</fullName>
    </submittedName>
</protein>
<evidence type="ECO:0000313" key="1">
    <source>
        <dbReference type="Proteomes" id="UP000504618"/>
    </source>
</evidence>
<dbReference type="PANTHER" id="PTHR33053:SF9">
    <property type="entry name" value="AGAP000105-PA"/>
    <property type="match status" value="1"/>
</dbReference>
<sequence>MDNFFTKVSKNIDERLLEQYFVDHQEIIIDVNIDGLDPFESTNDCFWPIIGCFEDDPQPFIIAVYFGKGKPCDMETFLGQYVEEVKELQEQGVEIFKHIYPFRVRNYVLDAPARSLIKCIIGHNGRFACEKCKVKGEYYLSRQIFLNLDAELRTDESFRTRSNIFHHTGNSPLERIPTGMVSQFRLDALHLVWAGVWKRWLTFVLGLKNRRGIASDADVQEINNKILQLTPYIPKIFNRRPRTFKYFAKFKSTEFRRMLLYDGLIVFKHLDKKLWKSYILLQSSIYMLARPDLVQHMTPAADVIIRQFIKHAIKVFGKQFVVYNVHSLCHLSEECRLHGAIDSFSAFKYENFFMTIKNCLRSTYKPLEQLVNRDFETKGRLTSKIFQPDDRTVKLNGLCENIVDNIEGDMYSSIEIDGICLNTNLADRCFLTKCNTVVLLRNIIHTFEGRIKLNGQKFCTMTDYYTYPCNSSQLGIWKVSSLDLQVYAWNISQFAAKCVLLPLGNEEFLTVPLIHSHN</sequence>
<dbReference type="RefSeq" id="XP_024874431.1">
    <property type="nucleotide sequence ID" value="XM_025018663.1"/>
</dbReference>
<reference evidence="2 3" key="1">
    <citation type="submission" date="2025-04" db="UniProtKB">
        <authorList>
            <consortium name="RefSeq"/>
        </authorList>
    </citation>
    <scope>IDENTIFICATION</scope>
    <source>
        <tissue evidence="2 3">Whole body</tissue>
    </source>
</reference>
<accession>A0A6J1Q0D1</accession>
<dbReference type="AlphaFoldDB" id="A0A6J1Q0D1"/>
<keyword evidence="1" id="KW-1185">Reference proteome</keyword>
<dbReference type="GeneID" id="112456256"/>
<evidence type="ECO:0000313" key="2">
    <source>
        <dbReference type="RefSeq" id="XP_024874430.1"/>
    </source>
</evidence>
<organism evidence="1 2">
    <name type="scientific">Temnothorax curvispinosus</name>
    <dbReference type="NCBI Taxonomy" id="300111"/>
    <lineage>
        <taxon>Eukaryota</taxon>
        <taxon>Metazoa</taxon>
        <taxon>Ecdysozoa</taxon>
        <taxon>Arthropoda</taxon>
        <taxon>Hexapoda</taxon>
        <taxon>Insecta</taxon>
        <taxon>Pterygota</taxon>
        <taxon>Neoptera</taxon>
        <taxon>Endopterygota</taxon>
        <taxon>Hymenoptera</taxon>
        <taxon>Apocrita</taxon>
        <taxon>Aculeata</taxon>
        <taxon>Formicoidea</taxon>
        <taxon>Formicidae</taxon>
        <taxon>Myrmicinae</taxon>
        <taxon>Temnothorax</taxon>
    </lineage>
</organism>
<dbReference type="OrthoDB" id="8186801at2759"/>
<dbReference type="Proteomes" id="UP000504618">
    <property type="component" value="Unplaced"/>
</dbReference>
<proteinExistence type="predicted"/>